<organism evidence="3 4">
    <name type="scientific">Roseateles aquae</name>
    <dbReference type="NCBI Taxonomy" id="3077235"/>
    <lineage>
        <taxon>Bacteria</taxon>
        <taxon>Pseudomonadati</taxon>
        <taxon>Pseudomonadota</taxon>
        <taxon>Betaproteobacteria</taxon>
        <taxon>Burkholderiales</taxon>
        <taxon>Sphaerotilaceae</taxon>
        <taxon>Roseateles</taxon>
    </lineage>
</organism>
<keyword evidence="2" id="KW-0808">Transferase</keyword>
<accession>A0ABU3PGE3</accession>
<evidence type="ECO:0000313" key="3">
    <source>
        <dbReference type="EMBL" id="MDT9001207.1"/>
    </source>
</evidence>
<proteinExistence type="predicted"/>
<gene>
    <name evidence="3" type="ORF">RQP53_18155</name>
</gene>
<keyword evidence="4" id="KW-1185">Reference proteome</keyword>
<evidence type="ECO:0000313" key="4">
    <source>
        <dbReference type="Proteomes" id="UP001246372"/>
    </source>
</evidence>
<dbReference type="InterPro" id="IPR029063">
    <property type="entry name" value="SAM-dependent_MTases_sf"/>
</dbReference>
<sequence length="309" mass="34117">MSFSPESAAPPPPAVDALAVKRQSRRLAAETAAPWLNAEVSARMAERLAYIKLQPATVLNWGAALSGSHEHLQQAYPQAVQWLVDGEPGLRQRSAHALRRPWWQKWRAGPELAVHAPGELPAGGAQLLWSNMNLHASADLPATFATWQRLLAVDGFVMFSCFGPDSLVELRALFREQGWGEPMPAWQDMHDIGDQLVAAGFADPVMDQERLKLSWADAPALLRDLRALGGNTAPQRYAALRTPAWRHRLEAALNKRLRAADGRLYLTVELVYGHAFKPVPRVPLAAQTEFSLEQMREMIRGKTAPPGGQ</sequence>
<dbReference type="PANTHER" id="PTHR13090">
    <property type="entry name" value="ARGININE-HYDROXYLASE NDUFAF5, MITOCHONDRIAL"/>
    <property type="match status" value="1"/>
</dbReference>
<dbReference type="EMBL" id="JAVXZY010000008">
    <property type="protein sequence ID" value="MDT9001207.1"/>
    <property type="molecule type" value="Genomic_DNA"/>
</dbReference>
<dbReference type="SUPFAM" id="SSF53335">
    <property type="entry name" value="S-adenosyl-L-methionine-dependent methyltransferases"/>
    <property type="match status" value="1"/>
</dbReference>
<reference evidence="3" key="1">
    <citation type="submission" date="2023-09" db="EMBL/GenBank/DDBJ databases">
        <title>Paucibacter sp. APW11 Genome sequencing and assembly.</title>
        <authorList>
            <person name="Kim I."/>
        </authorList>
    </citation>
    <scope>NUCLEOTIDE SEQUENCE</scope>
    <source>
        <strain evidence="3">APW11</strain>
    </source>
</reference>
<dbReference type="InterPro" id="IPR050602">
    <property type="entry name" value="Malonyl-ACP_OMT"/>
</dbReference>
<dbReference type="RefSeq" id="WP_315652090.1">
    <property type="nucleotide sequence ID" value="NZ_JAVXZY010000008.1"/>
</dbReference>
<comment type="caution">
    <text evidence="3">The sequence shown here is derived from an EMBL/GenBank/DDBJ whole genome shotgun (WGS) entry which is preliminary data.</text>
</comment>
<dbReference type="Proteomes" id="UP001246372">
    <property type="component" value="Unassembled WGS sequence"/>
</dbReference>
<name>A0ABU3PGE3_9BURK</name>
<evidence type="ECO:0000256" key="1">
    <source>
        <dbReference type="ARBA" id="ARBA00022603"/>
    </source>
</evidence>
<keyword evidence="1" id="KW-0489">Methyltransferase</keyword>
<dbReference type="Gene3D" id="3.40.50.150">
    <property type="entry name" value="Vaccinia Virus protein VP39"/>
    <property type="match status" value="1"/>
</dbReference>
<evidence type="ECO:0000256" key="2">
    <source>
        <dbReference type="ARBA" id="ARBA00022679"/>
    </source>
</evidence>
<dbReference type="PANTHER" id="PTHR13090:SF1">
    <property type="entry name" value="ARGININE-HYDROXYLASE NDUFAF5, MITOCHONDRIAL"/>
    <property type="match status" value="1"/>
</dbReference>
<protein>
    <submittedName>
        <fullName evidence="3">Biotin synthase</fullName>
    </submittedName>
</protein>